<dbReference type="Proteomes" id="UP000820977">
    <property type="component" value="Unassembled WGS sequence"/>
</dbReference>
<sequence>MKTKIYAFIAMVLVFCSVAVSAKKVHTLGDSTMAPYNESATVTRGWGMYFGQFLTNGWTSVNYAKGGRDSYGGYHELWQTAKKNVEAGDYVIITFGHNDEKNSGMDGYALKAYYESIGDATAAAAVDLRGTVPSTTYKQWIGKIVDEVIALGATPVICSPVCRSYFEGSTIRRNGRHDLGDNYKILTENGPQQGPKLAADDHTMDYAYHSEQLAKEKGVAFIDMTNATKTLYESYGTEAKCQAALFDGEGATHFNTTGALLVARECARLMKNQGIMVDNIVLPTDLSVSPATGDFGEAYKGQTLQKEFTINGFGLSPEEGKVTVSATDGIQLSLNKTDWNTSLAVDYTSATLIKTFYAQVVLSKDGTFEGTITVKQGSKTIEIPVSATAIVLEGGADVNVYWRLEKNDEYTLDGPAVVVPQTFTAMYVQRYANPNANTVWPEWTGYDASRKMQRNLLTGDAWPDGEIDDNPDRYIQWGVKPTEGMELKIDLISLFASGCGGNGMCCHVYYSVDNFETRTAIFEMKKMPANKPQYIESKPVLTVKEGQELLVRVYPWYDGAATGKTICLSDLTIHGVAVDAASTGIHNVNTVNEKPTAVFTVDGCRLPAVRRGLNIVRMSDGTVKKIMY</sequence>
<reference evidence="5 6" key="1">
    <citation type="submission" date="2020-05" db="EMBL/GenBank/DDBJ databases">
        <title>Distinct polysaccharide utilization as determinants for interspecies competition between intestinal Prevotella spp.</title>
        <authorList>
            <person name="Galvez E.J.C."/>
            <person name="Iljazovic A."/>
            <person name="Strowig T."/>
        </authorList>
    </citation>
    <scope>NUCLEOTIDE SEQUENCE [LARGE SCALE GENOMIC DNA]</scope>
    <source>
        <strain evidence="5 6">PCHR</strain>
    </source>
</reference>
<dbReference type="SUPFAM" id="SSF52266">
    <property type="entry name" value="SGNH hydrolase"/>
    <property type="match status" value="1"/>
</dbReference>
<dbReference type="RefSeq" id="WP_172344695.1">
    <property type="nucleotide sequence ID" value="NZ_CASYYZ010000009.1"/>
</dbReference>
<protein>
    <recommendedName>
        <fullName evidence="4">SGNH hydrolase-type esterase domain-containing protein</fullName>
    </recommendedName>
</protein>
<name>A0ABX2B1R9_9BACT</name>
<dbReference type="EMBL" id="JABKKJ010000008">
    <property type="protein sequence ID" value="NPE25206.1"/>
    <property type="molecule type" value="Genomic_DNA"/>
</dbReference>
<dbReference type="PANTHER" id="PTHR43695:SF1">
    <property type="entry name" value="RHAMNOGALACTURONAN ACETYLESTERASE"/>
    <property type="match status" value="1"/>
</dbReference>
<dbReference type="InterPro" id="IPR013830">
    <property type="entry name" value="SGNH_hydro"/>
</dbReference>
<evidence type="ECO:0000256" key="1">
    <source>
        <dbReference type="ARBA" id="ARBA00008668"/>
    </source>
</evidence>
<evidence type="ECO:0000256" key="2">
    <source>
        <dbReference type="ARBA" id="ARBA00022801"/>
    </source>
</evidence>
<dbReference type="InterPro" id="IPR037459">
    <property type="entry name" value="RhgT-like"/>
</dbReference>
<feature type="signal peptide" evidence="3">
    <location>
        <begin position="1"/>
        <end position="22"/>
    </location>
</feature>
<dbReference type="Pfam" id="PF13472">
    <property type="entry name" value="Lipase_GDSL_2"/>
    <property type="match status" value="1"/>
</dbReference>
<keyword evidence="6" id="KW-1185">Reference proteome</keyword>
<evidence type="ECO:0000313" key="5">
    <source>
        <dbReference type="EMBL" id="NPE25206.1"/>
    </source>
</evidence>
<feature type="chain" id="PRO_5046718331" description="SGNH hydrolase-type esterase domain-containing protein" evidence="3">
    <location>
        <begin position="23"/>
        <end position="628"/>
    </location>
</feature>
<dbReference type="Gene3D" id="3.40.50.1110">
    <property type="entry name" value="SGNH hydrolase"/>
    <property type="match status" value="1"/>
</dbReference>
<feature type="domain" description="SGNH hydrolase-type esterase" evidence="4">
    <location>
        <begin position="28"/>
        <end position="258"/>
    </location>
</feature>
<comment type="similarity">
    <text evidence="1">Belongs to the 'GDSL' lipolytic enzyme family.</text>
</comment>
<gene>
    <name evidence="5" type="ORF">HPS54_06700</name>
</gene>
<accession>A0ABX2B1R9</accession>
<evidence type="ECO:0000313" key="6">
    <source>
        <dbReference type="Proteomes" id="UP000820977"/>
    </source>
</evidence>
<keyword evidence="3" id="KW-0732">Signal</keyword>
<evidence type="ECO:0000259" key="4">
    <source>
        <dbReference type="Pfam" id="PF13472"/>
    </source>
</evidence>
<evidence type="ECO:0000256" key="3">
    <source>
        <dbReference type="SAM" id="SignalP"/>
    </source>
</evidence>
<keyword evidence="2" id="KW-0378">Hydrolase</keyword>
<dbReference type="InterPro" id="IPR036514">
    <property type="entry name" value="SGNH_hydro_sf"/>
</dbReference>
<organism evidence="5 6">
    <name type="scientific">Xylanibacter caecicola</name>
    <dbReference type="NCBI Taxonomy" id="2736294"/>
    <lineage>
        <taxon>Bacteria</taxon>
        <taxon>Pseudomonadati</taxon>
        <taxon>Bacteroidota</taxon>
        <taxon>Bacteroidia</taxon>
        <taxon>Bacteroidales</taxon>
        <taxon>Prevotellaceae</taxon>
        <taxon>Xylanibacter</taxon>
    </lineage>
</organism>
<comment type="caution">
    <text evidence="5">The sequence shown here is derived from an EMBL/GenBank/DDBJ whole genome shotgun (WGS) entry which is preliminary data.</text>
</comment>
<proteinExistence type="inferred from homology"/>
<dbReference type="PANTHER" id="PTHR43695">
    <property type="entry name" value="PUTATIVE (AFU_ORTHOLOGUE AFUA_2G17250)-RELATED"/>
    <property type="match status" value="1"/>
</dbReference>